<sequence>MDFGALPPEINSARMYSGPGSGPMLAAAAAWDDLAANLQSAATNYASVIAGLTGQWTGQGSASMAAAASPYAAWMTTTAGQAEQAASQARAAAGAYEAAYAMTVPPPVIAANRSQLMSLIATNILGQNAPAIAATEAQYGEMWAQDAAAMYGYAGSSAAASTLTPFSAPQQVANPTAALAQGTGASADAGSQAALSQLVTAMPQTLQSLAAPVTGSGSTSGSSSLGSLSSLNSLMMPMRMATMPMSMLMRLLMGGTNGAKAMSAGVGAAASTVAAGASSGALGSAGLAGLGLGGGATVSAGMGQASTIGWMSVPQAWTAATPVVSPAAAASPALASTAAPAVAAAEPATVPPMMPLANTAARGVPGATLDTRFLLRPNMLPRSPVAG</sequence>
<dbReference type="Pfam" id="PF00823">
    <property type="entry name" value="PPE"/>
    <property type="match status" value="1"/>
</dbReference>
<dbReference type="RefSeq" id="WP_071024995.1">
    <property type="nucleotide sequence ID" value="NZ_MLQM01000039.1"/>
</dbReference>
<name>A0A1S1NJ64_9MYCO</name>
<dbReference type="Gene3D" id="1.20.1260.20">
    <property type="entry name" value="PPE superfamily"/>
    <property type="match status" value="1"/>
</dbReference>
<feature type="domain" description="PPE" evidence="2">
    <location>
        <begin position="2"/>
        <end position="164"/>
    </location>
</feature>
<dbReference type="SUPFAM" id="SSF140459">
    <property type="entry name" value="PE/PPE dimer-like"/>
    <property type="match status" value="1"/>
</dbReference>
<keyword evidence="5" id="KW-1185">Reference proteome</keyword>
<organism evidence="4 5">
    <name type="scientific">Mycobacterium talmoniae</name>
    <dbReference type="NCBI Taxonomy" id="1858794"/>
    <lineage>
        <taxon>Bacteria</taxon>
        <taxon>Bacillati</taxon>
        <taxon>Actinomycetota</taxon>
        <taxon>Actinomycetes</taxon>
        <taxon>Mycobacteriales</taxon>
        <taxon>Mycobacteriaceae</taxon>
        <taxon>Mycobacterium</taxon>
    </lineage>
</organism>
<dbReference type="Proteomes" id="UP000179734">
    <property type="component" value="Unassembled WGS sequence"/>
</dbReference>
<evidence type="ECO:0000313" key="4">
    <source>
        <dbReference type="EMBL" id="OHV04476.1"/>
    </source>
</evidence>
<dbReference type="InterPro" id="IPR038332">
    <property type="entry name" value="PPE_sf"/>
</dbReference>
<dbReference type="EMBL" id="MLQM01000039">
    <property type="protein sequence ID" value="OHV04476.1"/>
    <property type="molecule type" value="Genomic_DNA"/>
</dbReference>
<evidence type="ECO:0000259" key="3">
    <source>
        <dbReference type="Pfam" id="PF12484"/>
    </source>
</evidence>
<proteinExistence type="inferred from homology"/>
<dbReference type="PANTHER" id="PTHR46766">
    <property type="entry name" value="GLUTAMINE-RICH PROTEIN 2"/>
    <property type="match status" value="1"/>
</dbReference>
<reference evidence="4 5" key="1">
    <citation type="submission" date="2016-10" db="EMBL/GenBank/DDBJ databases">
        <title>Genome sequence of Mycobacterium talmonii.</title>
        <authorList>
            <person name="Greninger A.L."/>
            <person name="Elliott B."/>
            <person name="Vasireddy S."/>
            <person name="Vasireddy R."/>
        </authorList>
    </citation>
    <scope>NUCLEOTIDE SEQUENCE [LARGE SCALE GENOMIC DNA]</scope>
    <source>
        <strain evidence="5">NE-TNMC-100812</strain>
    </source>
</reference>
<comment type="caution">
    <text evidence="4">The sequence shown here is derived from an EMBL/GenBank/DDBJ whole genome shotgun (WGS) entry which is preliminary data.</text>
</comment>
<evidence type="ECO:0008006" key="6">
    <source>
        <dbReference type="Google" id="ProtNLM"/>
    </source>
</evidence>
<gene>
    <name evidence="4" type="ORF">BKN37_09905</name>
</gene>
<dbReference type="GO" id="GO:0052572">
    <property type="term" value="P:response to host immune response"/>
    <property type="evidence" value="ECO:0007669"/>
    <property type="project" value="TreeGrafter"/>
</dbReference>
<dbReference type="InterPro" id="IPR000030">
    <property type="entry name" value="PPE_dom"/>
</dbReference>
<accession>A0A1S1NJ64</accession>
<dbReference type="PANTHER" id="PTHR46766:SF1">
    <property type="entry name" value="GLUTAMINE-RICH PROTEIN 2"/>
    <property type="match status" value="1"/>
</dbReference>
<evidence type="ECO:0000313" key="5">
    <source>
        <dbReference type="Proteomes" id="UP000179734"/>
    </source>
</evidence>
<dbReference type="Pfam" id="PF12484">
    <property type="entry name" value="PPE-SVP"/>
    <property type="match status" value="1"/>
</dbReference>
<comment type="similarity">
    <text evidence="1">Belongs to the mycobacterial PPE family.</text>
</comment>
<evidence type="ECO:0000256" key="1">
    <source>
        <dbReference type="ARBA" id="ARBA00010652"/>
    </source>
</evidence>
<dbReference type="AlphaFoldDB" id="A0A1S1NJ64"/>
<protein>
    <recommendedName>
        <fullName evidence="6">PPE family protein</fullName>
    </recommendedName>
</protein>
<evidence type="ECO:0000259" key="2">
    <source>
        <dbReference type="Pfam" id="PF00823"/>
    </source>
</evidence>
<dbReference type="InterPro" id="IPR022171">
    <property type="entry name" value="PPE_C"/>
</dbReference>
<feature type="domain" description="PPE family C-terminal" evidence="3">
    <location>
        <begin position="299"/>
        <end position="382"/>
    </location>
</feature>
<dbReference type="FunFam" id="1.20.1260.20:FF:000001">
    <property type="entry name" value="PPE family protein PPE41"/>
    <property type="match status" value="1"/>
</dbReference>